<evidence type="ECO:0000256" key="4">
    <source>
        <dbReference type="ARBA" id="ARBA00023163"/>
    </source>
</evidence>
<keyword evidence="2 5" id="KW-0805">Transcription regulation</keyword>
<comment type="subcellular location">
    <subcellularLocation>
        <location evidence="5">Nucleus</location>
    </subcellularLocation>
</comment>
<keyword evidence="4 5" id="KW-0804">Transcription</keyword>
<dbReference type="Gramene" id="Psat06G0023200-T1">
    <property type="protein sequence ID" value="KAI5392998.1"/>
    <property type="gene ID" value="KIW84_060232"/>
</dbReference>
<feature type="compositionally biased region" description="Polar residues" evidence="6">
    <location>
        <begin position="1"/>
        <end position="10"/>
    </location>
</feature>
<keyword evidence="9" id="KW-1185">Reference proteome</keyword>
<dbReference type="PANTHER" id="PTHR31506">
    <property type="entry name" value="BES1/BZR1 HOMOLOG PROTEIN 3-RELATED"/>
    <property type="match status" value="1"/>
</dbReference>
<dbReference type="OrthoDB" id="1907033at2759"/>
<dbReference type="InterPro" id="IPR008540">
    <property type="entry name" value="BES1_N"/>
</dbReference>
<name>A0A9D4VZ38_PEA</name>
<dbReference type="GO" id="GO:0005634">
    <property type="term" value="C:nucleus"/>
    <property type="evidence" value="ECO:0007669"/>
    <property type="project" value="UniProtKB-SubCell"/>
</dbReference>
<feature type="domain" description="BES1/BZR1 plant transcription factor N-terminal" evidence="7">
    <location>
        <begin position="13"/>
        <end position="136"/>
    </location>
</feature>
<feature type="compositionally biased region" description="Basic and acidic residues" evidence="6">
    <location>
        <begin position="17"/>
        <end position="26"/>
    </location>
</feature>
<keyword evidence="3 5" id="KW-0238">DNA-binding</keyword>
<evidence type="ECO:0000313" key="9">
    <source>
        <dbReference type="Proteomes" id="UP001058974"/>
    </source>
</evidence>
<dbReference type="GO" id="GO:0006351">
    <property type="term" value="P:DNA-templated transcription"/>
    <property type="evidence" value="ECO:0007669"/>
    <property type="project" value="InterPro"/>
</dbReference>
<evidence type="ECO:0000259" key="7">
    <source>
        <dbReference type="Pfam" id="PF05687"/>
    </source>
</evidence>
<evidence type="ECO:0000256" key="2">
    <source>
        <dbReference type="ARBA" id="ARBA00023015"/>
    </source>
</evidence>
<evidence type="ECO:0000256" key="6">
    <source>
        <dbReference type="SAM" id="MobiDB-lite"/>
    </source>
</evidence>
<comment type="caution">
    <text evidence="8">The sequence shown here is derived from an EMBL/GenBank/DDBJ whole genome shotgun (WGS) entry which is preliminary data.</text>
</comment>
<proteinExistence type="inferred from homology"/>
<dbReference type="EMBL" id="JAMSHJ010000006">
    <property type="protein sequence ID" value="KAI5392998.1"/>
    <property type="molecule type" value="Genomic_DNA"/>
</dbReference>
<dbReference type="GO" id="GO:0003677">
    <property type="term" value="F:DNA binding"/>
    <property type="evidence" value="ECO:0007669"/>
    <property type="project" value="UniProtKB-UniRule"/>
</dbReference>
<dbReference type="PANTHER" id="PTHR31506:SF22">
    <property type="entry name" value="PROTEIN BRASSINAZOLE-RESISTANT 2"/>
    <property type="match status" value="1"/>
</dbReference>
<keyword evidence="5" id="KW-1070">Brassinosteroid signaling pathway</keyword>
<organism evidence="8 9">
    <name type="scientific">Pisum sativum</name>
    <name type="common">Garden pea</name>
    <name type="synonym">Lathyrus oleraceus</name>
    <dbReference type="NCBI Taxonomy" id="3888"/>
    <lineage>
        <taxon>Eukaryota</taxon>
        <taxon>Viridiplantae</taxon>
        <taxon>Streptophyta</taxon>
        <taxon>Embryophyta</taxon>
        <taxon>Tracheophyta</taxon>
        <taxon>Spermatophyta</taxon>
        <taxon>Magnoliopsida</taxon>
        <taxon>eudicotyledons</taxon>
        <taxon>Gunneridae</taxon>
        <taxon>Pentapetalae</taxon>
        <taxon>rosids</taxon>
        <taxon>fabids</taxon>
        <taxon>Fabales</taxon>
        <taxon>Fabaceae</taxon>
        <taxon>Papilionoideae</taxon>
        <taxon>50 kb inversion clade</taxon>
        <taxon>NPAAA clade</taxon>
        <taxon>Hologalegina</taxon>
        <taxon>IRL clade</taxon>
        <taxon>Fabeae</taxon>
        <taxon>Lathyrus</taxon>
    </lineage>
</organism>
<evidence type="ECO:0000256" key="3">
    <source>
        <dbReference type="ARBA" id="ARBA00023125"/>
    </source>
</evidence>
<accession>A0A9D4VZ38</accession>
<dbReference type="Pfam" id="PF05687">
    <property type="entry name" value="BES1_N"/>
    <property type="match status" value="1"/>
</dbReference>
<dbReference type="Proteomes" id="UP001058974">
    <property type="component" value="Chromosome 6"/>
</dbReference>
<reference evidence="8 9" key="1">
    <citation type="journal article" date="2022" name="Nat. Genet.">
        <title>Improved pea reference genome and pan-genome highlight genomic features and evolutionary characteristics.</title>
        <authorList>
            <person name="Yang T."/>
            <person name="Liu R."/>
            <person name="Luo Y."/>
            <person name="Hu S."/>
            <person name="Wang D."/>
            <person name="Wang C."/>
            <person name="Pandey M.K."/>
            <person name="Ge S."/>
            <person name="Xu Q."/>
            <person name="Li N."/>
            <person name="Li G."/>
            <person name="Huang Y."/>
            <person name="Saxena R.K."/>
            <person name="Ji Y."/>
            <person name="Li M."/>
            <person name="Yan X."/>
            <person name="He Y."/>
            <person name="Liu Y."/>
            <person name="Wang X."/>
            <person name="Xiang C."/>
            <person name="Varshney R.K."/>
            <person name="Ding H."/>
            <person name="Gao S."/>
            <person name="Zong X."/>
        </authorList>
    </citation>
    <scope>NUCLEOTIDE SEQUENCE [LARGE SCALE GENOMIC DNA]</scope>
    <source>
        <strain evidence="8 9">cv. Zhongwan 6</strain>
    </source>
</reference>
<evidence type="ECO:0000313" key="8">
    <source>
        <dbReference type="EMBL" id="KAI5392998.1"/>
    </source>
</evidence>
<protein>
    <recommendedName>
        <fullName evidence="5">Protein BZR1 homolog</fullName>
    </recommendedName>
    <alternativeName>
        <fullName evidence="5">Protein BRASSINAZOLE-RESISTANT 1 homolog</fullName>
    </alternativeName>
</protein>
<dbReference type="GO" id="GO:0003700">
    <property type="term" value="F:DNA-binding transcription factor activity"/>
    <property type="evidence" value="ECO:0007669"/>
    <property type="project" value="UniProtKB-UniRule"/>
</dbReference>
<dbReference type="Gramene" id="Psat6g006960.1">
    <property type="protein sequence ID" value="Psat6g006960.1.cds"/>
    <property type="gene ID" value="Psat6g006960"/>
</dbReference>
<dbReference type="AlphaFoldDB" id="A0A9D4VZ38"/>
<feature type="region of interest" description="Disordered" evidence="6">
    <location>
        <begin position="1"/>
        <end position="27"/>
    </location>
</feature>
<sequence length="241" mass="27092">MPSDNETSTMKIRRKPTWREKENNKMRERKRRAITTNIFNGLRAQGNYNLSKNCDTNEVLKALCNEAGWEVEQDGTTYRKGNGKPPLYNDAGTSTRAIPFPYSPNPSLVPPSFPTPTPSYQLNPMYFPSVMMSSNSPMTPPIYSQISKDAKSTPTWDSISKESMDFSNYPFATSSTPASPKHQNMHTSMNFQPFAQSPPKVPTTSSFKIFGVQVQPRIGKENHGERFNDLELTLAIGKGRN</sequence>
<gene>
    <name evidence="8" type="ORF">KIW84_060232</name>
</gene>
<dbReference type="InterPro" id="IPR033264">
    <property type="entry name" value="BZR"/>
</dbReference>
<evidence type="ECO:0000256" key="1">
    <source>
        <dbReference type="ARBA" id="ARBA00005909"/>
    </source>
</evidence>
<comment type="function">
    <text evidence="5">Functions in brassinosteroid signaling. May function as transcriptional repressor.</text>
</comment>
<evidence type="ECO:0000256" key="5">
    <source>
        <dbReference type="RuleBase" id="RU369040"/>
    </source>
</evidence>
<dbReference type="GO" id="GO:0009742">
    <property type="term" value="P:brassinosteroid mediated signaling pathway"/>
    <property type="evidence" value="ECO:0007669"/>
    <property type="project" value="UniProtKB-UniRule"/>
</dbReference>
<comment type="similarity">
    <text evidence="1 5">Belongs to the BZR/LAT61 family.</text>
</comment>